<organism evidence="2 3">
    <name type="scientific">Exidia glandulosa HHB12029</name>
    <dbReference type="NCBI Taxonomy" id="1314781"/>
    <lineage>
        <taxon>Eukaryota</taxon>
        <taxon>Fungi</taxon>
        <taxon>Dikarya</taxon>
        <taxon>Basidiomycota</taxon>
        <taxon>Agaricomycotina</taxon>
        <taxon>Agaricomycetes</taxon>
        <taxon>Auriculariales</taxon>
        <taxon>Exidiaceae</taxon>
        <taxon>Exidia</taxon>
    </lineage>
</organism>
<dbReference type="Proteomes" id="UP000077266">
    <property type="component" value="Unassembled WGS sequence"/>
</dbReference>
<keyword evidence="3" id="KW-1185">Reference proteome</keyword>
<gene>
    <name evidence="2" type="ORF">EXIGLDRAFT_355559</name>
</gene>
<name>A0A165CAE3_EXIGL</name>
<protein>
    <submittedName>
        <fullName evidence="2">Uncharacterized protein</fullName>
    </submittedName>
</protein>
<dbReference type="AlphaFoldDB" id="A0A165CAE3"/>
<evidence type="ECO:0000313" key="2">
    <source>
        <dbReference type="EMBL" id="KZV82112.1"/>
    </source>
</evidence>
<feature type="compositionally biased region" description="Polar residues" evidence="1">
    <location>
        <begin position="148"/>
        <end position="161"/>
    </location>
</feature>
<reference evidence="2 3" key="1">
    <citation type="journal article" date="2016" name="Mol. Biol. Evol.">
        <title>Comparative Genomics of Early-Diverging Mushroom-Forming Fungi Provides Insights into the Origins of Lignocellulose Decay Capabilities.</title>
        <authorList>
            <person name="Nagy L.G."/>
            <person name="Riley R."/>
            <person name="Tritt A."/>
            <person name="Adam C."/>
            <person name="Daum C."/>
            <person name="Floudas D."/>
            <person name="Sun H."/>
            <person name="Yadav J.S."/>
            <person name="Pangilinan J."/>
            <person name="Larsson K.H."/>
            <person name="Matsuura K."/>
            <person name="Barry K."/>
            <person name="Labutti K."/>
            <person name="Kuo R."/>
            <person name="Ohm R.A."/>
            <person name="Bhattacharya S.S."/>
            <person name="Shirouzu T."/>
            <person name="Yoshinaga Y."/>
            <person name="Martin F.M."/>
            <person name="Grigoriev I.V."/>
            <person name="Hibbett D.S."/>
        </authorList>
    </citation>
    <scope>NUCLEOTIDE SEQUENCE [LARGE SCALE GENOMIC DNA]</scope>
    <source>
        <strain evidence="2 3">HHB12029</strain>
    </source>
</reference>
<evidence type="ECO:0000313" key="3">
    <source>
        <dbReference type="Proteomes" id="UP000077266"/>
    </source>
</evidence>
<sequence length="175" mass="19387">MFLSGKPLRIEQAVRSELHHGESLKAQATHEYGESIAAKRAVCRRRGAGGVRISPDSQYAANPMAMRACGDGDADLYSTLFDVGLAYVRHVTSIRGARSRRVREDRFFPLFEDSQTQRRVCVRIRARCVPRESRGDRSVDGGVETEQPLLTSAAVTDSESGASLPYYQTRPQVAE</sequence>
<dbReference type="InParanoid" id="A0A165CAE3"/>
<accession>A0A165CAE3</accession>
<feature type="region of interest" description="Disordered" evidence="1">
    <location>
        <begin position="133"/>
        <end position="175"/>
    </location>
</feature>
<evidence type="ECO:0000256" key="1">
    <source>
        <dbReference type="SAM" id="MobiDB-lite"/>
    </source>
</evidence>
<dbReference type="EMBL" id="KV426345">
    <property type="protein sequence ID" value="KZV82112.1"/>
    <property type="molecule type" value="Genomic_DNA"/>
</dbReference>
<proteinExistence type="predicted"/>